<dbReference type="AlphaFoldDB" id="A0A061QJF9"/>
<evidence type="ECO:0000313" key="5">
    <source>
        <dbReference type="EMBL" id="JAC59798.1"/>
    </source>
</evidence>
<keyword evidence="2 3" id="KW-0802">TPR repeat</keyword>
<keyword evidence="1" id="KW-0677">Repeat</keyword>
<dbReference type="PANTHER" id="PTHR44227:SF3">
    <property type="entry name" value="PROTEIN O-MANNOSYL-TRANSFERASE TMTC4"/>
    <property type="match status" value="1"/>
</dbReference>
<evidence type="ECO:0000256" key="2">
    <source>
        <dbReference type="ARBA" id="ARBA00022803"/>
    </source>
</evidence>
<dbReference type="InterPro" id="IPR019734">
    <property type="entry name" value="TPR_rpt"/>
</dbReference>
<proteinExistence type="predicted"/>
<dbReference type="GO" id="GO:0005783">
    <property type="term" value="C:endoplasmic reticulum"/>
    <property type="evidence" value="ECO:0007669"/>
    <property type="project" value="TreeGrafter"/>
</dbReference>
<dbReference type="InterPro" id="IPR011990">
    <property type="entry name" value="TPR-like_helical_dom_sf"/>
</dbReference>
<dbReference type="GO" id="GO:0000030">
    <property type="term" value="F:mannosyltransferase activity"/>
    <property type="evidence" value="ECO:0007669"/>
    <property type="project" value="TreeGrafter"/>
</dbReference>
<feature type="chain" id="PRO_5001609995" evidence="4">
    <location>
        <begin position="20"/>
        <end position="187"/>
    </location>
</feature>
<protein>
    <submittedName>
        <fullName evidence="5">Uncharacterized protein</fullName>
    </submittedName>
</protein>
<dbReference type="Gene3D" id="1.25.40.10">
    <property type="entry name" value="Tetratricopeptide repeat domain"/>
    <property type="match status" value="1"/>
</dbReference>
<dbReference type="PANTHER" id="PTHR44227">
    <property type="match status" value="1"/>
</dbReference>
<feature type="non-terminal residue" evidence="5">
    <location>
        <position position="187"/>
    </location>
</feature>
<dbReference type="GO" id="GO:0030968">
    <property type="term" value="P:endoplasmic reticulum unfolded protein response"/>
    <property type="evidence" value="ECO:0007669"/>
    <property type="project" value="TreeGrafter"/>
</dbReference>
<dbReference type="EMBL" id="GBEZ01027524">
    <property type="protein sequence ID" value="JAC59798.1"/>
    <property type="molecule type" value="Transcribed_RNA"/>
</dbReference>
<feature type="repeat" description="TPR" evidence="3">
    <location>
        <begin position="47"/>
        <end position="80"/>
    </location>
</feature>
<feature type="signal peptide" evidence="4">
    <location>
        <begin position="1"/>
        <end position="19"/>
    </location>
</feature>
<dbReference type="SUPFAM" id="SSF48452">
    <property type="entry name" value="TPR-like"/>
    <property type="match status" value="1"/>
</dbReference>
<name>A0A061QJF9_9CHLO</name>
<evidence type="ECO:0000256" key="4">
    <source>
        <dbReference type="SAM" id="SignalP"/>
    </source>
</evidence>
<dbReference type="PROSITE" id="PS50005">
    <property type="entry name" value="TPR"/>
    <property type="match status" value="1"/>
</dbReference>
<dbReference type="GO" id="GO:0035269">
    <property type="term" value="P:protein O-linked glycosylation via mannose"/>
    <property type="evidence" value="ECO:0007669"/>
    <property type="project" value="TreeGrafter"/>
</dbReference>
<gene>
    <name evidence="5" type="ORF">TSPGSL018_30587</name>
</gene>
<organism evidence="5">
    <name type="scientific">Tetraselmis sp. GSL018</name>
    <dbReference type="NCBI Taxonomy" id="582737"/>
    <lineage>
        <taxon>Eukaryota</taxon>
        <taxon>Viridiplantae</taxon>
        <taxon>Chlorophyta</taxon>
        <taxon>core chlorophytes</taxon>
        <taxon>Chlorodendrophyceae</taxon>
        <taxon>Chlorodendrales</taxon>
        <taxon>Chlorodendraceae</taxon>
        <taxon>Tetraselmis</taxon>
    </lineage>
</organism>
<evidence type="ECO:0000256" key="1">
    <source>
        <dbReference type="ARBA" id="ARBA00022737"/>
    </source>
</evidence>
<keyword evidence="4" id="KW-0732">Signal</keyword>
<accession>A0A061QJF9</accession>
<dbReference type="InterPro" id="IPR052346">
    <property type="entry name" value="O-mannosyl-transferase_TMTC"/>
</dbReference>
<sequence>MAKSIACITLMSAVLLAYGVRCSIRNRDWESDEALFLQAATVCRRSAKVQLNLGILARRKFQWMRALDHFHQARTIEPTYCEPTYWYGLTLINQGQNMDRGIRELEKSIGCKYVAADAVQALNTIYKVMHENNPLDGRPFEACGMLEQAALLAALGPLANISKAKSSVNVCLKAQLPPKNSGLLLPA</sequence>
<reference evidence="5" key="1">
    <citation type="submission" date="2014-05" db="EMBL/GenBank/DDBJ databases">
        <title>The transcriptome of the halophilic microalga Tetraselmis sp. GSL018 isolated from the Great Salt Lake, Utah.</title>
        <authorList>
            <person name="Jinkerson R.E."/>
            <person name="D'Adamo S."/>
            <person name="Posewitz M.C."/>
        </authorList>
    </citation>
    <scope>NUCLEOTIDE SEQUENCE</scope>
    <source>
        <strain evidence="5">GSL018</strain>
    </source>
</reference>
<evidence type="ECO:0000256" key="3">
    <source>
        <dbReference type="PROSITE-ProRule" id="PRU00339"/>
    </source>
</evidence>